<feature type="domain" description="HAMP" evidence="14">
    <location>
        <begin position="175"/>
        <end position="227"/>
    </location>
</feature>
<dbReference type="SUPFAM" id="SSF47384">
    <property type="entry name" value="Homodimeric domain of signal transducing histidine kinase"/>
    <property type="match status" value="1"/>
</dbReference>
<feature type="compositionally biased region" description="Basic and acidic residues" evidence="11">
    <location>
        <begin position="435"/>
        <end position="458"/>
    </location>
</feature>
<keyword evidence="6 12" id="KW-0812">Transmembrane</keyword>
<keyword evidence="7 15" id="KW-0418">Kinase</keyword>
<sequence length="458" mass="49763">MADSRTRTGTRRPRLSLRVRITASTAAIVLAVLAVGAVALVLLLGRSLVESEAQTAENQAEQYAETTEAGGALPSYDDDVLIQLQRDRAVIGVGDGDLDETPPLPVEDDRIVEFDGDRYVVRSEDVTLAGGEHHVVVARSLDTADDAVRAATTLMAFAVPAVSAFVALLIWTVVGRALRPVERIRRDVESAGDDVTRRIEPPGGGDEVARLASTMNGMLEKLEAAQRTQRRFVSDASHELRSPVAAIRQHTQVALRHPEATSLHELAGVVDDEARRLHELVSDLLLLARLDEGLSRQRREVDLDDIILAEGSRLRTLGLTVDTSGVGPARVFGDEVLLTRAVRNAAENARRHARSRIDFSLYALDGRVTLCVDDDGAGVPEEDRRRVFHRFERRDDARSRDSGGSGLGLAIIAEAAQHTGGDARLTDSPSGGARLEMHLPEHSGEQPHRSIPIPDERE</sequence>
<evidence type="ECO:0000313" key="15">
    <source>
        <dbReference type="EMBL" id="AVL99172.1"/>
    </source>
</evidence>
<dbReference type="InterPro" id="IPR050428">
    <property type="entry name" value="TCS_sensor_his_kinase"/>
</dbReference>
<dbReference type="CDD" id="cd00082">
    <property type="entry name" value="HisKA"/>
    <property type="match status" value="1"/>
</dbReference>
<dbReference type="PANTHER" id="PTHR45436:SF5">
    <property type="entry name" value="SENSOR HISTIDINE KINASE TRCS"/>
    <property type="match status" value="1"/>
</dbReference>
<feature type="region of interest" description="Disordered" evidence="11">
    <location>
        <begin position="419"/>
        <end position="458"/>
    </location>
</feature>
<evidence type="ECO:0000313" key="16">
    <source>
        <dbReference type="Proteomes" id="UP000239814"/>
    </source>
</evidence>
<dbReference type="Gene3D" id="1.10.287.130">
    <property type="match status" value="1"/>
</dbReference>
<dbReference type="GO" id="GO:0000155">
    <property type="term" value="F:phosphorelay sensor kinase activity"/>
    <property type="evidence" value="ECO:0007669"/>
    <property type="project" value="InterPro"/>
</dbReference>
<reference evidence="15 16" key="1">
    <citation type="submission" date="2018-03" db="EMBL/GenBank/DDBJ databases">
        <title>Characteristics and genome of n-alkane degrading marine bacteria Gordonia iterans isolated from crude oil contaminated in Tae-an, South Korea.</title>
        <authorList>
            <person name="Lee S.-S."/>
            <person name="Kim H."/>
        </authorList>
    </citation>
    <scope>NUCLEOTIDE SEQUENCE [LARGE SCALE GENOMIC DNA]</scope>
    <source>
        <strain evidence="15 16">Co17</strain>
    </source>
</reference>
<feature type="transmembrane region" description="Helical" evidence="12">
    <location>
        <begin position="154"/>
        <end position="178"/>
    </location>
</feature>
<dbReference type="InterPro" id="IPR004358">
    <property type="entry name" value="Sig_transdc_His_kin-like_C"/>
</dbReference>
<dbReference type="SMART" id="SM00388">
    <property type="entry name" value="HisKA"/>
    <property type="match status" value="1"/>
</dbReference>
<proteinExistence type="predicted"/>
<dbReference type="InterPro" id="IPR036890">
    <property type="entry name" value="HATPase_C_sf"/>
</dbReference>
<feature type="domain" description="Histidine kinase" evidence="13">
    <location>
        <begin position="235"/>
        <end position="443"/>
    </location>
</feature>
<evidence type="ECO:0000259" key="14">
    <source>
        <dbReference type="PROSITE" id="PS50885"/>
    </source>
</evidence>
<dbReference type="Pfam" id="PF02518">
    <property type="entry name" value="HATPase_c"/>
    <property type="match status" value="1"/>
</dbReference>
<evidence type="ECO:0000256" key="3">
    <source>
        <dbReference type="ARBA" id="ARBA00012438"/>
    </source>
</evidence>
<dbReference type="SMART" id="SM00304">
    <property type="entry name" value="HAMP"/>
    <property type="match status" value="1"/>
</dbReference>
<dbReference type="InterPro" id="IPR003594">
    <property type="entry name" value="HATPase_dom"/>
</dbReference>
<dbReference type="CDD" id="cd06225">
    <property type="entry name" value="HAMP"/>
    <property type="match status" value="1"/>
</dbReference>
<feature type="transmembrane region" description="Helical" evidence="12">
    <location>
        <begin position="21"/>
        <end position="44"/>
    </location>
</feature>
<dbReference type="InterPro" id="IPR003660">
    <property type="entry name" value="HAMP_dom"/>
</dbReference>
<dbReference type="InterPro" id="IPR005467">
    <property type="entry name" value="His_kinase_dom"/>
</dbReference>
<dbReference type="GO" id="GO:0005886">
    <property type="term" value="C:plasma membrane"/>
    <property type="evidence" value="ECO:0007669"/>
    <property type="project" value="UniProtKB-SubCell"/>
</dbReference>
<name>A0A2S0KBV2_9ACTN</name>
<evidence type="ECO:0000256" key="1">
    <source>
        <dbReference type="ARBA" id="ARBA00000085"/>
    </source>
</evidence>
<keyword evidence="10 12" id="KW-0472">Membrane</keyword>
<dbReference type="EC" id="2.7.13.3" evidence="3"/>
<dbReference type="EMBL" id="CP027433">
    <property type="protein sequence ID" value="AVL99172.1"/>
    <property type="molecule type" value="Genomic_DNA"/>
</dbReference>
<evidence type="ECO:0000256" key="10">
    <source>
        <dbReference type="ARBA" id="ARBA00023136"/>
    </source>
</evidence>
<keyword evidence="5" id="KW-0808">Transferase</keyword>
<evidence type="ECO:0000256" key="4">
    <source>
        <dbReference type="ARBA" id="ARBA00022553"/>
    </source>
</evidence>
<evidence type="ECO:0000256" key="7">
    <source>
        <dbReference type="ARBA" id="ARBA00022777"/>
    </source>
</evidence>
<keyword evidence="8 12" id="KW-1133">Transmembrane helix</keyword>
<evidence type="ECO:0000256" key="5">
    <source>
        <dbReference type="ARBA" id="ARBA00022679"/>
    </source>
</evidence>
<protein>
    <recommendedName>
        <fullName evidence="3">histidine kinase</fullName>
        <ecNumber evidence="3">2.7.13.3</ecNumber>
    </recommendedName>
</protein>
<evidence type="ECO:0000259" key="13">
    <source>
        <dbReference type="PROSITE" id="PS50109"/>
    </source>
</evidence>
<comment type="subcellular location">
    <subcellularLocation>
        <location evidence="2">Cell membrane</location>
    </subcellularLocation>
</comment>
<evidence type="ECO:0000256" key="12">
    <source>
        <dbReference type="SAM" id="Phobius"/>
    </source>
</evidence>
<dbReference type="InterPro" id="IPR003661">
    <property type="entry name" value="HisK_dim/P_dom"/>
</dbReference>
<evidence type="ECO:0000256" key="2">
    <source>
        <dbReference type="ARBA" id="ARBA00004236"/>
    </source>
</evidence>
<dbReference type="Pfam" id="PF00512">
    <property type="entry name" value="HisKA"/>
    <property type="match status" value="1"/>
</dbReference>
<evidence type="ECO:0000256" key="11">
    <source>
        <dbReference type="SAM" id="MobiDB-lite"/>
    </source>
</evidence>
<organism evidence="15 16">
    <name type="scientific">Gordonia iterans</name>
    <dbReference type="NCBI Taxonomy" id="1004901"/>
    <lineage>
        <taxon>Bacteria</taxon>
        <taxon>Bacillati</taxon>
        <taxon>Actinomycetota</taxon>
        <taxon>Actinomycetes</taxon>
        <taxon>Mycobacteriales</taxon>
        <taxon>Gordoniaceae</taxon>
        <taxon>Gordonia</taxon>
    </lineage>
</organism>
<dbReference type="InterPro" id="IPR036097">
    <property type="entry name" value="HisK_dim/P_sf"/>
</dbReference>
<dbReference type="Gene3D" id="6.10.340.10">
    <property type="match status" value="1"/>
</dbReference>
<dbReference type="PRINTS" id="PR00344">
    <property type="entry name" value="BCTRLSENSOR"/>
</dbReference>
<dbReference type="Proteomes" id="UP000239814">
    <property type="component" value="Chromosome"/>
</dbReference>
<dbReference type="AlphaFoldDB" id="A0A2S0KBV2"/>
<dbReference type="PROSITE" id="PS50109">
    <property type="entry name" value="HIS_KIN"/>
    <property type="match status" value="1"/>
</dbReference>
<keyword evidence="16" id="KW-1185">Reference proteome</keyword>
<dbReference type="SMART" id="SM00387">
    <property type="entry name" value="HATPase_c"/>
    <property type="match status" value="1"/>
</dbReference>
<dbReference type="OrthoDB" id="9786919at2"/>
<dbReference type="PANTHER" id="PTHR45436">
    <property type="entry name" value="SENSOR HISTIDINE KINASE YKOH"/>
    <property type="match status" value="1"/>
</dbReference>
<dbReference type="Gene3D" id="3.30.565.10">
    <property type="entry name" value="Histidine kinase-like ATPase, C-terminal domain"/>
    <property type="match status" value="1"/>
</dbReference>
<keyword evidence="4" id="KW-0597">Phosphoprotein</keyword>
<dbReference type="RefSeq" id="WP_105940908.1">
    <property type="nucleotide sequence ID" value="NZ_CP027433.1"/>
</dbReference>
<accession>A0A2S0KBV2</accession>
<evidence type="ECO:0000256" key="8">
    <source>
        <dbReference type="ARBA" id="ARBA00022989"/>
    </source>
</evidence>
<dbReference type="PROSITE" id="PS50885">
    <property type="entry name" value="HAMP"/>
    <property type="match status" value="1"/>
</dbReference>
<comment type="catalytic activity">
    <reaction evidence="1">
        <text>ATP + protein L-histidine = ADP + protein N-phospho-L-histidine.</text>
        <dbReference type="EC" id="2.7.13.3"/>
    </reaction>
</comment>
<dbReference type="Pfam" id="PF00672">
    <property type="entry name" value="HAMP"/>
    <property type="match status" value="1"/>
</dbReference>
<dbReference type="KEGG" id="git:C6V83_01550"/>
<gene>
    <name evidence="15" type="ORF">C6V83_01550</name>
</gene>
<keyword evidence="9" id="KW-0902">Two-component regulatory system</keyword>
<evidence type="ECO:0000256" key="6">
    <source>
        <dbReference type="ARBA" id="ARBA00022692"/>
    </source>
</evidence>
<dbReference type="SUPFAM" id="SSF55874">
    <property type="entry name" value="ATPase domain of HSP90 chaperone/DNA topoisomerase II/histidine kinase"/>
    <property type="match status" value="1"/>
</dbReference>
<evidence type="ECO:0000256" key="9">
    <source>
        <dbReference type="ARBA" id="ARBA00023012"/>
    </source>
</evidence>